<evidence type="ECO:0000256" key="4">
    <source>
        <dbReference type="ARBA" id="ARBA00023125"/>
    </source>
</evidence>
<evidence type="ECO:0000256" key="6">
    <source>
        <dbReference type="SAM" id="MobiDB-lite"/>
    </source>
</evidence>
<accession>A0A919KM17</accession>
<dbReference type="InterPro" id="IPR007627">
    <property type="entry name" value="RNA_pol_sigma70_r2"/>
</dbReference>
<dbReference type="AlphaFoldDB" id="A0A919KM17"/>
<dbReference type="InterPro" id="IPR036388">
    <property type="entry name" value="WH-like_DNA-bd_sf"/>
</dbReference>
<dbReference type="EMBL" id="BNBO01000005">
    <property type="protein sequence ID" value="GHH64612.1"/>
    <property type="molecule type" value="Genomic_DNA"/>
</dbReference>
<dbReference type="NCBIfam" id="TIGR02937">
    <property type="entry name" value="sigma70-ECF"/>
    <property type="match status" value="1"/>
</dbReference>
<dbReference type="InterPro" id="IPR014325">
    <property type="entry name" value="RNA_pol_sigma-E_actinobac"/>
</dbReference>
<dbReference type="InterPro" id="IPR014284">
    <property type="entry name" value="RNA_pol_sigma-70_dom"/>
</dbReference>
<dbReference type="Gene3D" id="1.10.1740.10">
    <property type="match status" value="1"/>
</dbReference>
<dbReference type="PANTHER" id="PTHR43133">
    <property type="entry name" value="RNA POLYMERASE ECF-TYPE SIGMA FACTO"/>
    <property type="match status" value="1"/>
</dbReference>
<evidence type="ECO:0000256" key="5">
    <source>
        <dbReference type="ARBA" id="ARBA00023163"/>
    </source>
</evidence>
<keyword evidence="10" id="KW-1185">Reference proteome</keyword>
<evidence type="ECO:0000313" key="9">
    <source>
        <dbReference type="EMBL" id="GHH64612.1"/>
    </source>
</evidence>
<dbReference type="GO" id="GO:0003677">
    <property type="term" value="F:DNA binding"/>
    <property type="evidence" value="ECO:0007669"/>
    <property type="project" value="UniProtKB-KW"/>
</dbReference>
<keyword evidence="3" id="KW-0731">Sigma factor</keyword>
<dbReference type="InterPro" id="IPR013324">
    <property type="entry name" value="RNA_pol_sigma_r3/r4-like"/>
</dbReference>
<dbReference type="Pfam" id="PF04542">
    <property type="entry name" value="Sigma70_r2"/>
    <property type="match status" value="1"/>
</dbReference>
<proteinExistence type="inferred from homology"/>
<dbReference type="SUPFAM" id="SSF88946">
    <property type="entry name" value="Sigma2 domain of RNA polymerase sigma factors"/>
    <property type="match status" value="1"/>
</dbReference>
<feature type="region of interest" description="Disordered" evidence="6">
    <location>
        <begin position="148"/>
        <end position="167"/>
    </location>
</feature>
<dbReference type="SUPFAM" id="SSF88659">
    <property type="entry name" value="Sigma3 and sigma4 domains of RNA polymerase sigma factors"/>
    <property type="match status" value="1"/>
</dbReference>
<dbReference type="InterPro" id="IPR013249">
    <property type="entry name" value="RNA_pol_sigma70_r4_t2"/>
</dbReference>
<evidence type="ECO:0000259" key="8">
    <source>
        <dbReference type="Pfam" id="PF08281"/>
    </source>
</evidence>
<dbReference type="CDD" id="cd06171">
    <property type="entry name" value="Sigma70_r4"/>
    <property type="match status" value="1"/>
</dbReference>
<reference evidence="9" key="1">
    <citation type="journal article" date="2014" name="Int. J. Syst. Evol. Microbiol.">
        <title>Complete genome sequence of Corynebacterium casei LMG S-19264T (=DSM 44701T), isolated from a smear-ripened cheese.</title>
        <authorList>
            <consortium name="US DOE Joint Genome Institute (JGI-PGF)"/>
            <person name="Walter F."/>
            <person name="Albersmeier A."/>
            <person name="Kalinowski J."/>
            <person name="Ruckert C."/>
        </authorList>
    </citation>
    <scope>NUCLEOTIDE SEQUENCE</scope>
    <source>
        <strain evidence="9">JCM 4646</strain>
    </source>
</reference>
<dbReference type="Proteomes" id="UP000617734">
    <property type="component" value="Unassembled WGS sequence"/>
</dbReference>
<gene>
    <name evidence="9" type="ORF">GCM10018781_16000</name>
</gene>
<name>A0A919KM17_9ACTN</name>
<dbReference type="NCBIfam" id="TIGR02983">
    <property type="entry name" value="SigE-fam_strep"/>
    <property type="match status" value="1"/>
</dbReference>
<evidence type="ECO:0000259" key="7">
    <source>
        <dbReference type="Pfam" id="PF04542"/>
    </source>
</evidence>
<keyword evidence="2" id="KW-0805">Transcription regulation</keyword>
<evidence type="ECO:0000256" key="3">
    <source>
        <dbReference type="ARBA" id="ARBA00023082"/>
    </source>
</evidence>
<dbReference type="Pfam" id="PF08281">
    <property type="entry name" value="Sigma70_r4_2"/>
    <property type="match status" value="1"/>
</dbReference>
<sequence length="167" mass="18661">MSDRWPSLLRTAYLLTGSHHDAEDLAQGALATAYAKWGRVRRSDDVAAYVRQIMVHQHIDRFRRRTVREWLTDRLPHSPVADETARVVEHGVLLAALAALPARQRAAVVLCYFEDMTHAQVAAVLGTRTGTVRGQISRALARLRENGALADAVGRQPHPEPRTETTR</sequence>
<comment type="caution">
    <text evidence="9">The sequence shown here is derived from an EMBL/GenBank/DDBJ whole genome shotgun (WGS) entry which is preliminary data.</text>
</comment>
<evidence type="ECO:0000256" key="2">
    <source>
        <dbReference type="ARBA" id="ARBA00023015"/>
    </source>
</evidence>
<evidence type="ECO:0000256" key="1">
    <source>
        <dbReference type="ARBA" id="ARBA00010641"/>
    </source>
</evidence>
<feature type="domain" description="RNA polymerase sigma factor 70 region 4 type 2" evidence="8">
    <location>
        <begin position="92"/>
        <end position="143"/>
    </location>
</feature>
<dbReference type="GO" id="GO:0006352">
    <property type="term" value="P:DNA-templated transcription initiation"/>
    <property type="evidence" value="ECO:0007669"/>
    <property type="project" value="InterPro"/>
</dbReference>
<dbReference type="InterPro" id="IPR013325">
    <property type="entry name" value="RNA_pol_sigma_r2"/>
</dbReference>
<dbReference type="InterPro" id="IPR039425">
    <property type="entry name" value="RNA_pol_sigma-70-like"/>
</dbReference>
<dbReference type="Gene3D" id="1.10.10.10">
    <property type="entry name" value="Winged helix-like DNA-binding domain superfamily/Winged helix DNA-binding domain"/>
    <property type="match status" value="1"/>
</dbReference>
<feature type="domain" description="RNA polymerase sigma-70 region 2" evidence="7">
    <location>
        <begin position="6"/>
        <end position="66"/>
    </location>
</feature>
<organism evidence="9 10">
    <name type="scientific">Kitasatospora indigofera</name>
    <dbReference type="NCBI Taxonomy" id="67307"/>
    <lineage>
        <taxon>Bacteria</taxon>
        <taxon>Bacillati</taxon>
        <taxon>Actinomycetota</taxon>
        <taxon>Actinomycetes</taxon>
        <taxon>Kitasatosporales</taxon>
        <taxon>Streptomycetaceae</taxon>
        <taxon>Kitasatospora</taxon>
    </lineage>
</organism>
<feature type="compositionally biased region" description="Basic and acidic residues" evidence="6">
    <location>
        <begin position="157"/>
        <end position="167"/>
    </location>
</feature>
<protein>
    <submittedName>
        <fullName evidence="9">RNA polymerase sigma factor</fullName>
    </submittedName>
</protein>
<evidence type="ECO:0000313" key="10">
    <source>
        <dbReference type="Proteomes" id="UP000617734"/>
    </source>
</evidence>
<comment type="similarity">
    <text evidence="1">Belongs to the sigma-70 factor family. ECF subfamily.</text>
</comment>
<dbReference type="PANTHER" id="PTHR43133:SF50">
    <property type="entry name" value="ECF RNA POLYMERASE SIGMA FACTOR SIGM"/>
    <property type="match status" value="1"/>
</dbReference>
<keyword evidence="5" id="KW-0804">Transcription</keyword>
<reference evidence="9" key="2">
    <citation type="submission" date="2020-09" db="EMBL/GenBank/DDBJ databases">
        <authorList>
            <person name="Sun Q."/>
            <person name="Ohkuma M."/>
        </authorList>
    </citation>
    <scope>NUCLEOTIDE SEQUENCE</scope>
    <source>
        <strain evidence="9">JCM 4646</strain>
    </source>
</reference>
<keyword evidence="4" id="KW-0238">DNA-binding</keyword>
<dbReference type="GO" id="GO:0016987">
    <property type="term" value="F:sigma factor activity"/>
    <property type="evidence" value="ECO:0007669"/>
    <property type="project" value="UniProtKB-KW"/>
</dbReference>